<organism evidence="7 8">
    <name type="scientific">Toxocara canis</name>
    <name type="common">Canine roundworm</name>
    <dbReference type="NCBI Taxonomy" id="6265"/>
    <lineage>
        <taxon>Eukaryota</taxon>
        <taxon>Metazoa</taxon>
        <taxon>Ecdysozoa</taxon>
        <taxon>Nematoda</taxon>
        <taxon>Chromadorea</taxon>
        <taxon>Rhabditida</taxon>
        <taxon>Spirurina</taxon>
        <taxon>Ascaridomorpha</taxon>
        <taxon>Ascaridoidea</taxon>
        <taxon>Toxocaridae</taxon>
        <taxon>Toxocara</taxon>
    </lineage>
</organism>
<reference evidence="7 8" key="1">
    <citation type="submission" date="2014-11" db="EMBL/GenBank/DDBJ databases">
        <title>Genetic blueprint of the zoonotic pathogen Toxocara canis.</title>
        <authorList>
            <person name="Zhu X.-Q."/>
            <person name="Korhonen P.K."/>
            <person name="Cai H."/>
            <person name="Young N.D."/>
            <person name="Nejsum P."/>
            <person name="von Samson-Himmelstjerna G."/>
            <person name="Boag P.R."/>
            <person name="Tan P."/>
            <person name="Li Q."/>
            <person name="Min J."/>
            <person name="Yang Y."/>
            <person name="Wang X."/>
            <person name="Fang X."/>
            <person name="Hall R.S."/>
            <person name="Hofmann A."/>
            <person name="Sternberg P.W."/>
            <person name="Jex A.R."/>
            <person name="Gasser R.B."/>
        </authorList>
    </citation>
    <scope>NUCLEOTIDE SEQUENCE [LARGE SCALE GENOMIC DNA]</scope>
    <source>
        <strain evidence="7">PN_DK_2014</strain>
    </source>
</reference>
<keyword evidence="8" id="KW-1185">Reference proteome</keyword>
<dbReference type="STRING" id="6265.A0A0B2V7L8"/>
<protein>
    <submittedName>
        <fullName evidence="7">Uncharacterized protein F07F6.4</fullName>
    </submittedName>
</protein>
<keyword evidence="3 5" id="KW-0863">Zinc-finger</keyword>
<dbReference type="GO" id="GO:0000139">
    <property type="term" value="C:Golgi membrane"/>
    <property type="evidence" value="ECO:0007669"/>
    <property type="project" value="GOC"/>
</dbReference>
<evidence type="ECO:0000313" key="8">
    <source>
        <dbReference type="Proteomes" id="UP000031036"/>
    </source>
</evidence>
<dbReference type="EMBL" id="JPKZ01002271">
    <property type="protein sequence ID" value="KHN77509.1"/>
    <property type="molecule type" value="Genomic_DNA"/>
</dbReference>
<dbReference type="PRINTS" id="PR00405">
    <property type="entry name" value="REVINTRACTNG"/>
</dbReference>
<dbReference type="FunFam" id="1.10.220.150:FF:000004">
    <property type="entry name" value="Putative ADP-ribosylation factor GTPase-activating protein 2"/>
    <property type="match status" value="1"/>
</dbReference>
<dbReference type="Proteomes" id="UP000031036">
    <property type="component" value="Unassembled WGS sequence"/>
</dbReference>
<proteinExistence type="predicted"/>
<dbReference type="SMART" id="SM00105">
    <property type="entry name" value="ArfGap"/>
    <property type="match status" value="1"/>
</dbReference>
<dbReference type="GO" id="GO:0008270">
    <property type="term" value="F:zinc ion binding"/>
    <property type="evidence" value="ECO:0007669"/>
    <property type="project" value="UniProtKB-KW"/>
</dbReference>
<evidence type="ECO:0000256" key="4">
    <source>
        <dbReference type="ARBA" id="ARBA00022833"/>
    </source>
</evidence>
<evidence type="ECO:0000313" key="7">
    <source>
        <dbReference type="EMBL" id="KHN77509.1"/>
    </source>
</evidence>
<dbReference type="AlphaFoldDB" id="A0A0B2V7L8"/>
<comment type="caution">
    <text evidence="7">The sequence shown here is derived from an EMBL/GenBank/DDBJ whole genome shotgun (WGS) entry which is preliminary data.</text>
</comment>
<evidence type="ECO:0000259" key="6">
    <source>
        <dbReference type="PROSITE" id="PS50115"/>
    </source>
</evidence>
<name>A0A0B2V7L8_TOXCA</name>
<feature type="domain" description="Arf-GAP" evidence="6">
    <location>
        <begin position="23"/>
        <end position="140"/>
    </location>
</feature>
<keyword evidence="1" id="KW-0343">GTPase activation</keyword>
<gene>
    <name evidence="7" type="primary">F07F6.4</name>
    <name evidence="7" type="ORF">Tcan_16003</name>
</gene>
<dbReference type="Pfam" id="PF01412">
    <property type="entry name" value="ArfGap"/>
    <property type="match status" value="1"/>
</dbReference>
<evidence type="ECO:0000256" key="5">
    <source>
        <dbReference type="PROSITE-ProRule" id="PRU00288"/>
    </source>
</evidence>
<evidence type="ECO:0000256" key="2">
    <source>
        <dbReference type="ARBA" id="ARBA00022723"/>
    </source>
</evidence>
<evidence type="ECO:0000256" key="3">
    <source>
        <dbReference type="ARBA" id="ARBA00022771"/>
    </source>
</evidence>
<dbReference type="PANTHER" id="PTHR45686:SF4">
    <property type="entry name" value="ADP-RIBOSYLATION FACTOR GTPASE ACTIVATING PROTEIN 3, ISOFORM H"/>
    <property type="match status" value="1"/>
</dbReference>
<dbReference type="PROSITE" id="PS50115">
    <property type="entry name" value="ARFGAP"/>
    <property type="match status" value="1"/>
</dbReference>
<dbReference type="InterPro" id="IPR038508">
    <property type="entry name" value="ArfGAP_dom_sf"/>
</dbReference>
<keyword evidence="4" id="KW-0862">Zinc</keyword>
<dbReference type="GO" id="GO:0005096">
    <property type="term" value="F:GTPase activator activity"/>
    <property type="evidence" value="ECO:0007669"/>
    <property type="project" value="UniProtKB-KW"/>
</dbReference>
<evidence type="ECO:0000256" key="1">
    <source>
        <dbReference type="ARBA" id="ARBA00022468"/>
    </source>
</evidence>
<dbReference type="CDD" id="cd08959">
    <property type="entry name" value="ArfGap_ArfGap1_like"/>
    <property type="match status" value="1"/>
</dbReference>
<dbReference type="SUPFAM" id="SSF57863">
    <property type="entry name" value="ArfGap/RecO-like zinc finger"/>
    <property type="match status" value="1"/>
</dbReference>
<keyword evidence="2" id="KW-0479">Metal-binding</keyword>
<dbReference type="OrthoDB" id="983479at2759"/>
<dbReference type="InterPro" id="IPR037278">
    <property type="entry name" value="ARFGAP/RecO"/>
</dbReference>
<accession>A0A0B2V7L8</accession>
<dbReference type="PANTHER" id="PTHR45686">
    <property type="entry name" value="ADP-RIBOSYLATION FACTOR GTPASE ACTIVATING PROTEIN 3, ISOFORM H-RELATED"/>
    <property type="match status" value="1"/>
</dbReference>
<dbReference type="GO" id="GO:0048205">
    <property type="term" value="P:COPI coating of Golgi vesicle"/>
    <property type="evidence" value="ECO:0007669"/>
    <property type="project" value="TreeGrafter"/>
</dbReference>
<dbReference type="OMA" id="ENGPSKV"/>
<dbReference type="Gene3D" id="1.10.220.150">
    <property type="entry name" value="Arf GTPase activating protein"/>
    <property type="match status" value="1"/>
</dbReference>
<sequence length="576" mass="62391">MIVRRRRTTAMSADDIPSKTDIQNIFRKLRAIPANKVCFDCGARNPSWASITYGVFICIDCSSVHRNLGVHITFVRSTTLDTNWTWLQLRAMQVGGNANAIQFFKQHGCNTADAQQKYKSRAANLYRDKLANLAAQAHRQYETNAIMEDSGLTAAEPSPDAKQHEDFFSQDIVAHHSNSSSSITQDAFINDTADMKGPSVEGLPVGSPPKNQSAVVKSTIIGKKAVVKKATLGAKKGLGAHRVKTNFTEVEQKAAQYDKEREALGKLSINETKTNEQPVIANKLSSRFIMQDIEQQKKAAEAKVKAATNDPCKAEMIDRLGIGMAGFSKSSVSHSVASGIISIAQDGISRGSPSAATLSIVKNRDDEWELIDDVSKSERSSFVASDDLFSSKSSTTESRKDEFFDAWETQPVAIKKPARPAPRNVATEPVAEEGALKKFANAKAISSDQYFSGPQIDYETQTRLNQLEGSTGIGSADLFGGGDSHSGGYSSYSSQMPEMSDIKDSMRMGVTKVAGKLSSLSNSVSSYLSFVPIRASHVDFFLSGQGQADLLLLELLCLAVLTLQSSHVACSIGTFV</sequence>
<dbReference type="InterPro" id="IPR001164">
    <property type="entry name" value="ArfGAP_dom"/>
</dbReference>